<dbReference type="AlphaFoldDB" id="A0A1H9MHD8"/>
<sequence>MPQPLVVDGHNDLPWALRPGGYDFDAVDVARSQPQLHTDLPRLRTGGVGGQFWSVYVPCGFRGAAAVTATLEQVDAVRTMVERYADDLVLVGDADGLEAALASGRIASLMGAEGGHSIDNSLGVLRTLHRLGVRYLTLTHNANTDWADAATDVPRHAGLTRFGREVVAEMNRLGMLVDLSHVAATTMDDALDVTAAPVVFSHSSARAVADHPRNVPDDVLARLADNGGVCMVTFVPRFVSPAAAAWAAEVHEAALAAGVDPRDLEALDTFSDTYARPCPPATLADVVAHVEHVREVAGLAHVGLGGDFDGTTETPVGLEDVSRYPALLDALRGHGWSEDDLVALTHGNVVRVLREAGSVAAGLQTVRPPSTATIQALDGPADAAADQAPTTGEEPA</sequence>
<dbReference type="PROSITE" id="PS51365">
    <property type="entry name" value="RENAL_DIPEPTIDASE_2"/>
    <property type="match status" value="1"/>
</dbReference>
<dbReference type="PANTHER" id="PTHR10443:SF12">
    <property type="entry name" value="DIPEPTIDASE"/>
    <property type="match status" value="1"/>
</dbReference>
<dbReference type="InterPro" id="IPR032466">
    <property type="entry name" value="Metal_Hydrolase"/>
</dbReference>
<evidence type="ECO:0000313" key="3">
    <source>
        <dbReference type="Proteomes" id="UP000198504"/>
    </source>
</evidence>
<name>A0A1H9MHD8_9ACTN</name>
<dbReference type="Gene3D" id="3.20.20.140">
    <property type="entry name" value="Metal-dependent hydrolases"/>
    <property type="match status" value="1"/>
</dbReference>
<evidence type="ECO:0000313" key="2">
    <source>
        <dbReference type="EMBL" id="SER22835.1"/>
    </source>
</evidence>
<evidence type="ECO:0000256" key="1">
    <source>
        <dbReference type="SAM" id="MobiDB-lite"/>
    </source>
</evidence>
<keyword evidence="3" id="KW-1185">Reference proteome</keyword>
<feature type="region of interest" description="Disordered" evidence="1">
    <location>
        <begin position="373"/>
        <end position="396"/>
    </location>
</feature>
<dbReference type="GO" id="GO:0070573">
    <property type="term" value="F:metallodipeptidase activity"/>
    <property type="evidence" value="ECO:0007669"/>
    <property type="project" value="InterPro"/>
</dbReference>
<feature type="compositionally biased region" description="Low complexity" evidence="1">
    <location>
        <begin position="375"/>
        <end position="396"/>
    </location>
</feature>
<accession>A0A1H9MHD8</accession>
<dbReference type="InterPro" id="IPR008257">
    <property type="entry name" value="Pept_M19"/>
</dbReference>
<dbReference type="CDD" id="cd01301">
    <property type="entry name" value="rDP_like"/>
    <property type="match status" value="1"/>
</dbReference>
<proteinExistence type="predicted"/>
<dbReference type="STRING" id="1036181.SAMN05421756_110126"/>
<dbReference type="PANTHER" id="PTHR10443">
    <property type="entry name" value="MICROSOMAL DIPEPTIDASE"/>
    <property type="match status" value="1"/>
</dbReference>
<dbReference type="EMBL" id="FOFA01000010">
    <property type="protein sequence ID" value="SER22835.1"/>
    <property type="molecule type" value="Genomic_DNA"/>
</dbReference>
<protein>
    <submittedName>
        <fullName evidence="2">Membrane dipeptidase</fullName>
    </submittedName>
</protein>
<dbReference type="Pfam" id="PF01244">
    <property type="entry name" value="Peptidase_M19"/>
    <property type="match status" value="1"/>
</dbReference>
<dbReference type="SUPFAM" id="SSF51556">
    <property type="entry name" value="Metallo-dependent hydrolases"/>
    <property type="match status" value="1"/>
</dbReference>
<dbReference type="RefSeq" id="WP_232506526.1">
    <property type="nucleotide sequence ID" value="NZ_FOFA01000010.1"/>
</dbReference>
<dbReference type="GO" id="GO:0006508">
    <property type="term" value="P:proteolysis"/>
    <property type="evidence" value="ECO:0007669"/>
    <property type="project" value="InterPro"/>
</dbReference>
<organism evidence="2 3">
    <name type="scientific">Microlunatus flavus</name>
    <dbReference type="NCBI Taxonomy" id="1036181"/>
    <lineage>
        <taxon>Bacteria</taxon>
        <taxon>Bacillati</taxon>
        <taxon>Actinomycetota</taxon>
        <taxon>Actinomycetes</taxon>
        <taxon>Propionibacteriales</taxon>
        <taxon>Propionibacteriaceae</taxon>
        <taxon>Microlunatus</taxon>
    </lineage>
</organism>
<dbReference type="Proteomes" id="UP000198504">
    <property type="component" value="Unassembled WGS sequence"/>
</dbReference>
<gene>
    <name evidence="2" type="ORF">SAMN05421756_110126</name>
</gene>
<reference evidence="3" key="1">
    <citation type="submission" date="2016-10" db="EMBL/GenBank/DDBJ databases">
        <authorList>
            <person name="Varghese N."/>
            <person name="Submissions S."/>
        </authorList>
    </citation>
    <scope>NUCLEOTIDE SEQUENCE [LARGE SCALE GENOMIC DNA]</scope>
    <source>
        <strain evidence="3">CGMCC 4.6856</strain>
    </source>
</reference>